<protein>
    <submittedName>
        <fullName evidence="1">Uncharacterized protein</fullName>
    </submittedName>
</protein>
<name>A0A8S5U9K3_9CAUD</name>
<sequence>MPGRRGAVPLLPWDHLQNGIVIHIQNSTAGRKNQ</sequence>
<reference evidence="1" key="1">
    <citation type="journal article" date="2021" name="Proc. Natl. Acad. Sci. U.S.A.">
        <title>A Catalog of Tens of Thousands of Viruses from Human Metagenomes Reveals Hidden Associations with Chronic Diseases.</title>
        <authorList>
            <person name="Tisza M.J."/>
            <person name="Buck C.B."/>
        </authorList>
    </citation>
    <scope>NUCLEOTIDE SEQUENCE</scope>
    <source>
        <strain evidence="1">CtKNZ79</strain>
    </source>
</reference>
<dbReference type="EMBL" id="BK016045">
    <property type="protein sequence ID" value="DAF91149.1"/>
    <property type="molecule type" value="Genomic_DNA"/>
</dbReference>
<accession>A0A8S5U9K3</accession>
<proteinExistence type="predicted"/>
<organism evidence="1">
    <name type="scientific">Siphoviridae sp. ctKNZ79</name>
    <dbReference type="NCBI Taxonomy" id="2825440"/>
    <lineage>
        <taxon>Viruses</taxon>
        <taxon>Duplodnaviria</taxon>
        <taxon>Heunggongvirae</taxon>
        <taxon>Uroviricota</taxon>
        <taxon>Caudoviricetes</taxon>
    </lineage>
</organism>
<evidence type="ECO:0000313" key="1">
    <source>
        <dbReference type="EMBL" id="DAF91149.1"/>
    </source>
</evidence>